<protein>
    <recommendedName>
        <fullName evidence="3">Ketopantoate reductase C-terminal domain-containing protein</fullName>
    </recommendedName>
</protein>
<gene>
    <name evidence="1" type="ORF">EJP82_20145</name>
</gene>
<organism evidence="1 2">
    <name type="scientific">Paenibacillus anaericanus</name>
    <dbReference type="NCBI Taxonomy" id="170367"/>
    <lineage>
        <taxon>Bacteria</taxon>
        <taxon>Bacillati</taxon>
        <taxon>Bacillota</taxon>
        <taxon>Bacilli</taxon>
        <taxon>Bacillales</taxon>
        <taxon>Paenibacillaceae</taxon>
        <taxon>Paenibacillus</taxon>
    </lineage>
</organism>
<accession>A0A433Y543</accession>
<evidence type="ECO:0000313" key="1">
    <source>
        <dbReference type="EMBL" id="RUT43428.1"/>
    </source>
</evidence>
<dbReference type="EMBL" id="RZNY01000019">
    <property type="protein sequence ID" value="RUT43428.1"/>
    <property type="molecule type" value="Genomic_DNA"/>
</dbReference>
<keyword evidence="2" id="KW-1185">Reference proteome</keyword>
<sequence length="96" mass="10303">MLLKNITDLWLLATQRAYAEAGCAINFKEMAALSKAAGPDSSLIDPNDHLFGPPGDMPARIAEYCRDTGQPVPELNGAVIRVILDSLADSYRVAVS</sequence>
<dbReference type="RefSeq" id="WP_127193857.1">
    <property type="nucleotide sequence ID" value="NZ_RZNY01000019.1"/>
</dbReference>
<reference evidence="1 2" key="1">
    <citation type="submission" date="2018-12" db="EMBL/GenBank/DDBJ databases">
        <authorList>
            <person name="Sun L."/>
            <person name="Chen Z."/>
        </authorList>
    </citation>
    <scope>NUCLEOTIDE SEQUENCE [LARGE SCALE GENOMIC DNA]</scope>
    <source>
        <strain evidence="1 2">DSM 15890</strain>
    </source>
</reference>
<dbReference type="AlphaFoldDB" id="A0A433Y543"/>
<dbReference type="GO" id="GO:0005975">
    <property type="term" value="P:carbohydrate metabolic process"/>
    <property type="evidence" value="ECO:0007669"/>
    <property type="project" value="InterPro"/>
</dbReference>
<dbReference type="OrthoDB" id="9761504at2"/>
<evidence type="ECO:0000313" key="2">
    <source>
        <dbReference type="Proteomes" id="UP000279446"/>
    </source>
</evidence>
<evidence type="ECO:0008006" key="3">
    <source>
        <dbReference type="Google" id="ProtNLM"/>
    </source>
</evidence>
<name>A0A433Y543_9BACL</name>
<dbReference type="Gene3D" id="3.30.420.40">
    <property type="match status" value="1"/>
</dbReference>
<dbReference type="Proteomes" id="UP000279446">
    <property type="component" value="Unassembled WGS sequence"/>
</dbReference>
<proteinExistence type="predicted"/>
<comment type="caution">
    <text evidence="1">The sequence shown here is derived from an EMBL/GenBank/DDBJ whole genome shotgun (WGS) entry which is preliminary data.</text>
</comment>
<dbReference type="GO" id="GO:0016301">
    <property type="term" value="F:kinase activity"/>
    <property type="evidence" value="ECO:0007669"/>
    <property type="project" value="InterPro"/>
</dbReference>